<accession>A0A8J3C8D3</accession>
<comment type="caution">
    <text evidence="2">The sequence shown here is derived from an EMBL/GenBank/DDBJ whole genome shotgun (WGS) entry which is preliminary data.</text>
</comment>
<reference evidence="2" key="2">
    <citation type="submission" date="2020-09" db="EMBL/GenBank/DDBJ databases">
        <authorList>
            <person name="Sun Q."/>
            <person name="Zhou Y."/>
        </authorList>
    </citation>
    <scope>NUCLEOTIDE SEQUENCE</scope>
    <source>
        <strain evidence="2">CGMCC 4.5737</strain>
    </source>
</reference>
<protein>
    <submittedName>
        <fullName evidence="2">Uncharacterized protein</fullName>
    </submittedName>
</protein>
<proteinExistence type="predicted"/>
<name>A0A8J3C8D3_9PSEU</name>
<dbReference type="Proteomes" id="UP000637578">
    <property type="component" value="Unassembled WGS sequence"/>
</dbReference>
<keyword evidence="3" id="KW-1185">Reference proteome</keyword>
<feature type="region of interest" description="Disordered" evidence="1">
    <location>
        <begin position="1"/>
        <end position="25"/>
    </location>
</feature>
<evidence type="ECO:0000256" key="1">
    <source>
        <dbReference type="SAM" id="MobiDB-lite"/>
    </source>
</evidence>
<reference evidence="2" key="1">
    <citation type="journal article" date="2014" name="Int. J. Syst. Evol. Microbiol.">
        <title>Complete genome sequence of Corynebacterium casei LMG S-19264T (=DSM 44701T), isolated from a smear-ripened cheese.</title>
        <authorList>
            <consortium name="US DOE Joint Genome Institute (JGI-PGF)"/>
            <person name="Walter F."/>
            <person name="Albersmeier A."/>
            <person name="Kalinowski J."/>
            <person name="Ruckert C."/>
        </authorList>
    </citation>
    <scope>NUCLEOTIDE SEQUENCE</scope>
    <source>
        <strain evidence="2">CGMCC 4.5737</strain>
    </source>
</reference>
<sequence length="161" mass="17954">MVLQHRRPGEDDQGPGETRSADPWEEPIVSNVRRNVVLLLAVLLGFTTLTATASATPPTTQVGVREVVLEVTGGIAGIHETFEVTPDSAHPNKDRIFTLVRQREFRTLKDQYLPENQCCDFFHYTLTVAYTNGRTKTVETMDGADAPEILFGVIRLIRFKG</sequence>
<evidence type="ECO:0000313" key="2">
    <source>
        <dbReference type="EMBL" id="GGM53711.1"/>
    </source>
</evidence>
<gene>
    <name evidence="2" type="ORF">GCM10012275_25970</name>
</gene>
<dbReference type="AlphaFoldDB" id="A0A8J3C8D3"/>
<dbReference type="EMBL" id="BMMK01000010">
    <property type="protein sequence ID" value="GGM53711.1"/>
    <property type="molecule type" value="Genomic_DNA"/>
</dbReference>
<organism evidence="2 3">
    <name type="scientific">Longimycelium tulufanense</name>
    <dbReference type="NCBI Taxonomy" id="907463"/>
    <lineage>
        <taxon>Bacteria</taxon>
        <taxon>Bacillati</taxon>
        <taxon>Actinomycetota</taxon>
        <taxon>Actinomycetes</taxon>
        <taxon>Pseudonocardiales</taxon>
        <taxon>Pseudonocardiaceae</taxon>
        <taxon>Longimycelium</taxon>
    </lineage>
</organism>
<evidence type="ECO:0000313" key="3">
    <source>
        <dbReference type="Proteomes" id="UP000637578"/>
    </source>
</evidence>